<dbReference type="PROSITE" id="PS51394">
    <property type="entry name" value="PFU"/>
    <property type="match status" value="1"/>
</dbReference>
<dbReference type="InterPro" id="IPR015155">
    <property type="entry name" value="PFU"/>
</dbReference>
<dbReference type="InterPro" id="IPR001680">
    <property type="entry name" value="WD40_rpt"/>
</dbReference>
<protein>
    <recommendedName>
        <fullName evidence="10">Protein DOA1</fullName>
    </recommendedName>
</protein>
<proteinExistence type="predicted"/>
<comment type="subcellular location">
    <subcellularLocation>
        <location evidence="1">Cytoplasm</location>
    </subcellularLocation>
</comment>
<evidence type="ECO:0000313" key="9">
    <source>
        <dbReference type="Proteomes" id="UP001306508"/>
    </source>
</evidence>
<dbReference type="GO" id="GO:0005737">
    <property type="term" value="C:cytoplasm"/>
    <property type="evidence" value="ECO:0007669"/>
    <property type="project" value="UniProtKB-SubCell"/>
</dbReference>
<dbReference type="Pfam" id="PF09070">
    <property type="entry name" value="PFU"/>
    <property type="match status" value="1"/>
</dbReference>
<dbReference type="GO" id="GO:0005634">
    <property type="term" value="C:nucleus"/>
    <property type="evidence" value="ECO:0007669"/>
    <property type="project" value="TreeGrafter"/>
</dbReference>
<dbReference type="PROSITE" id="PS00678">
    <property type="entry name" value="WD_REPEATS_1"/>
    <property type="match status" value="1"/>
</dbReference>
<gene>
    <name evidence="8" type="ORF">RI543_002046</name>
</gene>
<dbReference type="InterPro" id="IPR036322">
    <property type="entry name" value="WD40_repeat_dom_sf"/>
</dbReference>
<dbReference type="CDD" id="cd00200">
    <property type="entry name" value="WD40"/>
    <property type="match status" value="1"/>
</dbReference>
<accession>A0AAN7W4D5</accession>
<dbReference type="AlphaFoldDB" id="A0AAN7W4D5"/>
<dbReference type="SMART" id="SM00320">
    <property type="entry name" value="WD40"/>
    <property type="match status" value="7"/>
</dbReference>
<dbReference type="PANTHER" id="PTHR19849:SF0">
    <property type="entry name" value="PHOSPHOLIPASE A-2-ACTIVATING PROTEIN"/>
    <property type="match status" value="1"/>
</dbReference>
<keyword evidence="2" id="KW-0963">Cytoplasm</keyword>
<dbReference type="Gene3D" id="3.10.20.870">
    <property type="entry name" value="PFU (PLAA family ubiquitin binding), C-terminal domain"/>
    <property type="match status" value="1"/>
</dbReference>
<dbReference type="SUPFAM" id="SSF50978">
    <property type="entry name" value="WD40 repeat-like"/>
    <property type="match status" value="1"/>
</dbReference>
<dbReference type="InterPro" id="IPR013535">
    <property type="entry name" value="PUL_dom"/>
</dbReference>
<keyword evidence="9" id="KW-1185">Reference proteome</keyword>
<dbReference type="PROSITE" id="PS51396">
    <property type="entry name" value="PUL"/>
    <property type="match status" value="1"/>
</dbReference>
<reference evidence="9" key="1">
    <citation type="submission" date="2023-07" db="EMBL/GenBank/DDBJ databases">
        <title>A draft genome of Kazachstania heterogenica Y-27499.</title>
        <authorList>
            <person name="Donic C."/>
            <person name="Kralova J.S."/>
            <person name="Fidel L."/>
            <person name="Ben-Dor S."/>
            <person name="Jung S."/>
        </authorList>
    </citation>
    <scope>NUCLEOTIDE SEQUENCE [LARGE SCALE GENOMIC DNA]</scope>
    <source>
        <strain evidence="9">Y27499</strain>
    </source>
</reference>
<dbReference type="Pfam" id="PF00400">
    <property type="entry name" value="WD40"/>
    <property type="match status" value="6"/>
</dbReference>
<dbReference type="GO" id="GO:0043161">
    <property type="term" value="P:proteasome-mediated ubiquitin-dependent protein catabolic process"/>
    <property type="evidence" value="ECO:0007669"/>
    <property type="project" value="TreeGrafter"/>
</dbReference>
<evidence type="ECO:0000313" key="8">
    <source>
        <dbReference type="EMBL" id="KAK5780919.1"/>
    </source>
</evidence>
<dbReference type="Pfam" id="PF08324">
    <property type="entry name" value="PUL"/>
    <property type="match status" value="1"/>
</dbReference>
<dbReference type="Gene3D" id="2.130.10.10">
    <property type="entry name" value="YVTN repeat-like/Quinoprotein amine dehydrogenase"/>
    <property type="match status" value="1"/>
</dbReference>
<evidence type="ECO:0000256" key="1">
    <source>
        <dbReference type="ARBA" id="ARBA00004496"/>
    </source>
</evidence>
<comment type="caution">
    <text evidence="8">The sequence shown here is derived from an EMBL/GenBank/DDBJ whole genome shotgun (WGS) entry which is preliminary data.</text>
</comment>
<evidence type="ECO:0000259" key="7">
    <source>
        <dbReference type="PROSITE" id="PS51396"/>
    </source>
</evidence>
<evidence type="ECO:0000256" key="2">
    <source>
        <dbReference type="ARBA" id="ARBA00022490"/>
    </source>
</evidence>
<evidence type="ECO:0000256" key="3">
    <source>
        <dbReference type="ARBA" id="ARBA00022574"/>
    </source>
</evidence>
<sequence length="740" mass="83533">MLPQYQLSSILRGHTQDVKDLVAIDSNKIASVSRDGDVKVWNKNESNDGNDRWESTTIYSNPHFLNSICYDKNNQVVFYGGKDCLINGHSIFATLGETSEPLYTLVGHNSNVCSLNLHENELISGSWDTTAKVWSNGICKYTLANHEGPVWGAKILPGNNNHFVTVAADKIVRLWENDSILKEFKNIHNDVIRDVEILNNDGTLFATCSNDSTIKIFDFSGNVKHVLDGHESFVYKIKFNKHTNQLFSCGEDRSLRIWNLDVENDYKPSITQVIRLPAISLWCCDFLPNGDIVVGSSDNNIYIFTRNKLHLASKQEIETFKKSIETTALNSATMGFDESKISPYEILQTKGHKEGHLVIVKAPTGILEAHQYSNESWTKVGDVVGSSSAGSDKKKEYEGEMYDYIFDVDIEEGKPPLKLALNVTDNPYDVADKFIIKHELPSDYREQIVQFIIKNATGISLDNVQFTSNQHTVSSQLASMGKQMKVLPVKTYLTMKSYKAETIFNGIVKLNTKEQTFNDEDLALIGTSLENLNSNYEILYDIAKKIFNLWTNKLPSFDIIRLIVDKLPDSSNILDYIKEGLDNEDINITMLTVRILTNCFNNKAWGTKLMPSPDVYNSVFETIGTVYPDATLRQSQTLAISVATLLLNYSSLIVQDNSNRKSLDIVPVLADVINNKYGVLEEYQTSEEAAYRLTVAYGNLSTVEPTLKQFAKSVVWLNQIRRKYSNIPRFHDIFKDLEIA</sequence>
<evidence type="ECO:0000259" key="6">
    <source>
        <dbReference type="PROSITE" id="PS51394"/>
    </source>
</evidence>
<evidence type="ECO:0000256" key="4">
    <source>
        <dbReference type="ARBA" id="ARBA00022737"/>
    </source>
</evidence>
<dbReference type="PROSITE" id="PS50294">
    <property type="entry name" value="WD_REPEATS_REGION"/>
    <property type="match status" value="2"/>
</dbReference>
<keyword evidence="4" id="KW-0677">Repeat</keyword>
<keyword evidence="3 5" id="KW-0853">WD repeat</keyword>
<evidence type="ECO:0000256" key="5">
    <source>
        <dbReference type="PROSITE-ProRule" id="PRU00221"/>
    </source>
</evidence>
<dbReference type="PROSITE" id="PS50082">
    <property type="entry name" value="WD_REPEATS_2"/>
    <property type="match status" value="4"/>
</dbReference>
<dbReference type="GO" id="GO:0043130">
    <property type="term" value="F:ubiquitin binding"/>
    <property type="evidence" value="ECO:0007669"/>
    <property type="project" value="TreeGrafter"/>
</dbReference>
<name>A0AAN7W4D5_9SACH</name>
<dbReference type="Proteomes" id="UP001306508">
    <property type="component" value="Unassembled WGS sequence"/>
</dbReference>
<feature type="repeat" description="WD" evidence="5">
    <location>
        <begin position="105"/>
        <end position="135"/>
    </location>
</feature>
<feature type="repeat" description="WD" evidence="5">
    <location>
        <begin position="143"/>
        <end position="176"/>
    </location>
</feature>
<dbReference type="EMBL" id="JAWIZZ010000040">
    <property type="protein sequence ID" value="KAK5780919.1"/>
    <property type="molecule type" value="Genomic_DNA"/>
</dbReference>
<feature type="repeat" description="WD" evidence="5">
    <location>
        <begin position="227"/>
        <end position="261"/>
    </location>
</feature>
<evidence type="ECO:0008006" key="10">
    <source>
        <dbReference type="Google" id="ProtNLM"/>
    </source>
</evidence>
<dbReference type="GO" id="GO:0010992">
    <property type="term" value="P:ubiquitin recycling"/>
    <property type="evidence" value="ECO:0007669"/>
    <property type="project" value="TreeGrafter"/>
</dbReference>
<feature type="repeat" description="WD" evidence="5">
    <location>
        <begin position="11"/>
        <end position="42"/>
    </location>
</feature>
<dbReference type="InterPro" id="IPR019775">
    <property type="entry name" value="WD40_repeat_CS"/>
</dbReference>
<feature type="domain" description="PFU" evidence="6">
    <location>
        <begin position="369"/>
        <end position="466"/>
    </location>
</feature>
<dbReference type="InterPro" id="IPR038122">
    <property type="entry name" value="PFU_sf"/>
</dbReference>
<dbReference type="Gene3D" id="1.25.10.10">
    <property type="entry name" value="Leucine-rich Repeat Variant"/>
    <property type="match status" value="1"/>
</dbReference>
<dbReference type="PANTHER" id="PTHR19849">
    <property type="entry name" value="PHOSPHOLIPASE A-2-ACTIVATING PROTEIN"/>
    <property type="match status" value="1"/>
</dbReference>
<feature type="domain" description="PUL" evidence="7">
    <location>
        <begin position="485"/>
        <end position="740"/>
    </location>
</feature>
<dbReference type="InterPro" id="IPR011989">
    <property type="entry name" value="ARM-like"/>
</dbReference>
<organism evidence="8 9">
    <name type="scientific">Arxiozyma heterogenica</name>
    <dbReference type="NCBI Taxonomy" id="278026"/>
    <lineage>
        <taxon>Eukaryota</taxon>
        <taxon>Fungi</taxon>
        <taxon>Dikarya</taxon>
        <taxon>Ascomycota</taxon>
        <taxon>Saccharomycotina</taxon>
        <taxon>Saccharomycetes</taxon>
        <taxon>Saccharomycetales</taxon>
        <taxon>Saccharomycetaceae</taxon>
        <taxon>Arxiozyma</taxon>
    </lineage>
</organism>
<dbReference type="InterPro" id="IPR015943">
    <property type="entry name" value="WD40/YVTN_repeat-like_dom_sf"/>
</dbReference>